<keyword evidence="3" id="KW-1185">Reference proteome</keyword>
<dbReference type="PROSITE" id="PS51197">
    <property type="entry name" value="HTH_RRF2_2"/>
    <property type="match status" value="1"/>
</dbReference>
<dbReference type="InterPro" id="IPR036390">
    <property type="entry name" value="WH_DNA-bd_sf"/>
</dbReference>
<evidence type="ECO:0000313" key="2">
    <source>
        <dbReference type="EMBL" id="AWM39224.1"/>
    </source>
</evidence>
<dbReference type="GO" id="GO:0005829">
    <property type="term" value="C:cytosol"/>
    <property type="evidence" value="ECO:0007669"/>
    <property type="project" value="TreeGrafter"/>
</dbReference>
<proteinExistence type="predicted"/>
<dbReference type="Pfam" id="PF02082">
    <property type="entry name" value="Rrf2"/>
    <property type="match status" value="1"/>
</dbReference>
<dbReference type="SUPFAM" id="SSF46785">
    <property type="entry name" value="Winged helix' DNA-binding domain"/>
    <property type="match status" value="1"/>
</dbReference>
<dbReference type="PANTHER" id="PTHR33221">
    <property type="entry name" value="WINGED HELIX-TURN-HELIX TRANSCRIPTIONAL REGULATOR, RRF2 FAMILY"/>
    <property type="match status" value="1"/>
</dbReference>
<keyword evidence="1" id="KW-0238">DNA-binding</keyword>
<dbReference type="Gene3D" id="1.10.10.10">
    <property type="entry name" value="Winged helix-like DNA-binding domain superfamily/Winged helix DNA-binding domain"/>
    <property type="match status" value="1"/>
</dbReference>
<gene>
    <name evidence="2" type="ORF">C1280_21040</name>
</gene>
<dbReference type="KEGG" id="gog:C1280_21040"/>
<dbReference type="InterPro" id="IPR030489">
    <property type="entry name" value="TR_Rrf2-type_CS"/>
</dbReference>
<dbReference type="OrthoDB" id="9808360at2"/>
<reference evidence="2 3" key="1">
    <citation type="submission" date="2018-01" db="EMBL/GenBank/DDBJ databases">
        <title>G. obscuriglobus.</title>
        <authorList>
            <person name="Franke J."/>
            <person name="Blomberg W."/>
            <person name="Selmecki A."/>
        </authorList>
    </citation>
    <scope>NUCLEOTIDE SEQUENCE [LARGE SCALE GENOMIC DNA]</scope>
    <source>
        <strain evidence="2 3">DSM 5831</strain>
    </source>
</reference>
<organism evidence="2 3">
    <name type="scientific">Gemmata obscuriglobus</name>
    <dbReference type="NCBI Taxonomy" id="114"/>
    <lineage>
        <taxon>Bacteria</taxon>
        <taxon>Pseudomonadati</taxon>
        <taxon>Planctomycetota</taxon>
        <taxon>Planctomycetia</taxon>
        <taxon>Gemmatales</taxon>
        <taxon>Gemmataceae</taxon>
        <taxon>Gemmata</taxon>
    </lineage>
</organism>
<dbReference type="PROSITE" id="PS01332">
    <property type="entry name" value="HTH_RRF2_1"/>
    <property type="match status" value="1"/>
</dbReference>
<dbReference type="GO" id="GO:0003700">
    <property type="term" value="F:DNA-binding transcription factor activity"/>
    <property type="evidence" value="ECO:0007669"/>
    <property type="project" value="TreeGrafter"/>
</dbReference>
<dbReference type="InterPro" id="IPR036388">
    <property type="entry name" value="WH-like_DNA-bd_sf"/>
</dbReference>
<dbReference type="AlphaFoldDB" id="A0A2Z3HC33"/>
<evidence type="ECO:0000313" key="3">
    <source>
        <dbReference type="Proteomes" id="UP000245802"/>
    </source>
</evidence>
<dbReference type="Proteomes" id="UP000245802">
    <property type="component" value="Chromosome"/>
</dbReference>
<dbReference type="GO" id="GO:0003677">
    <property type="term" value="F:DNA binding"/>
    <property type="evidence" value="ECO:0007669"/>
    <property type="project" value="UniProtKB-KW"/>
</dbReference>
<dbReference type="NCBIfam" id="TIGR00738">
    <property type="entry name" value="rrf2_super"/>
    <property type="match status" value="1"/>
</dbReference>
<sequence length="175" mass="18749">MRGKNVRAPAAPVRPLALHFSLLSDAMLFSARAEYACLAMLELAAHYGDPKPVRLTDIANKHGISSPRFLVQILIQLNKDGLVTSTRGAAGGYHIARAPSAITLADVIAAVEGTEQAGTRTKARKPTSPLAAALDDVWDRVRTAHEDFLLKQAAILKSTTLAQLVDSGEPLQYVI</sequence>
<dbReference type="InterPro" id="IPR000944">
    <property type="entry name" value="Tscrpt_reg_Rrf2"/>
</dbReference>
<dbReference type="PANTHER" id="PTHR33221:SF5">
    <property type="entry name" value="HTH-TYPE TRANSCRIPTIONAL REGULATOR ISCR"/>
    <property type="match status" value="1"/>
</dbReference>
<protein>
    <submittedName>
        <fullName evidence="2">Rrf2 family transcriptional regulator</fullName>
    </submittedName>
</protein>
<dbReference type="EMBL" id="CP025958">
    <property type="protein sequence ID" value="AWM39224.1"/>
    <property type="molecule type" value="Genomic_DNA"/>
</dbReference>
<accession>A0A2Z3HC33</accession>
<name>A0A2Z3HC33_9BACT</name>
<evidence type="ECO:0000256" key="1">
    <source>
        <dbReference type="ARBA" id="ARBA00023125"/>
    </source>
</evidence>